<dbReference type="InterPro" id="IPR001537">
    <property type="entry name" value="SpoU_MeTrfase"/>
</dbReference>
<dbReference type="GO" id="GO:0006396">
    <property type="term" value="P:RNA processing"/>
    <property type="evidence" value="ECO:0007669"/>
    <property type="project" value="InterPro"/>
</dbReference>
<proteinExistence type="inferred from homology"/>
<dbReference type="Gene3D" id="3.40.1280.10">
    <property type="match status" value="1"/>
</dbReference>
<organism evidence="6 7">
    <name type="scientific">Mycoplasmopsis synoviae</name>
    <name type="common">Mycoplasma synoviae</name>
    <dbReference type="NCBI Taxonomy" id="2109"/>
    <lineage>
        <taxon>Bacteria</taxon>
        <taxon>Bacillati</taxon>
        <taxon>Mycoplasmatota</taxon>
        <taxon>Mycoplasmoidales</taxon>
        <taxon>Metamycoplasmataceae</taxon>
        <taxon>Mycoplasmopsis</taxon>
    </lineage>
</organism>
<dbReference type="Pfam" id="PF00588">
    <property type="entry name" value="SpoU_methylase"/>
    <property type="match status" value="1"/>
</dbReference>
<keyword evidence="2 6" id="KW-0489">Methyltransferase</keyword>
<dbReference type="AlphaFoldDB" id="A0AAQ2TBC5"/>
<keyword evidence="3" id="KW-0808">Transferase</keyword>
<dbReference type="InterPro" id="IPR029064">
    <property type="entry name" value="Ribosomal_eL30-like_sf"/>
</dbReference>
<evidence type="ECO:0000256" key="3">
    <source>
        <dbReference type="ARBA" id="ARBA00022679"/>
    </source>
</evidence>
<evidence type="ECO:0000259" key="5">
    <source>
        <dbReference type="Pfam" id="PF22435"/>
    </source>
</evidence>
<protein>
    <submittedName>
        <fullName evidence="6">RNA methyltransferase</fullName>
    </submittedName>
</protein>
<evidence type="ECO:0000256" key="1">
    <source>
        <dbReference type="ARBA" id="ARBA00007228"/>
    </source>
</evidence>
<dbReference type="GO" id="GO:0008173">
    <property type="term" value="F:RNA methyltransferase activity"/>
    <property type="evidence" value="ECO:0007669"/>
    <property type="project" value="InterPro"/>
</dbReference>
<reference evidence="6" key="2">
    <citation type="submission" date="2022-11" db="EMBL/GenBank/DDBJ databases">
        <title>complete genomes of mycoplasma synoviae ZX313 strain and SD2 strain.</title>
        <authorList>
            <person name="Zhong Q."/>
        </authorList>
    </citation>
    <scope>NUCLEOTIDE SEQUENCE</scope>
    <source>
        <strain evidence="6">SD2</strain>
    </source>
</reference>
<dbReference type="RefSeq" id="WP_109537253.1">
    <property type="nucleotide sequence ID" value="NZ_CP012624.1"/>
</dbReference>
<dbReference type="InterPro" id="IPR029028">
    <property type="entry name" value="Alpha/beta_knot_MTases"/>
</dbReference>
<evidence type="ECO:0000256" key="2">
    <source>
        <dbReference type="ARBA" id="ARBA00022603"/>
    </source>
</evidence>
<dbReference type="InterPro" id="IPR051259">
    <property type="entry name" value="rRNA_Methyltransferase"/>
</dbReference>
<dbReference type="GO" id="GO:0003723">
    <property type="term" value="F:RNA binding"/>
    <property type="evidence" value="ECO:0007669"/>
    <property type="project" value="InterPro"/>
</dbReference>
<dbReference type="CDD" id="cd18095">
    <property type="entry name" value="SpoU-like_rRNA-MTase"/>
    <property type="match status" value="1"/>
</dbReference>
<dbReference type="Gene3D" id="3.30.1330.30">
    <property type="match status" value="1"/>
</dbReference>
<sequence>MIIKSKQNPLIKEYKKLQNKKYRKEKQQFLLEGFNLISEAKKYTNVITLESSKDLIYKDSIRVDYEIIKHLSETKSPQNIIGVASFLKPTNKINKTVILNNVSDPGNIGTILRSALAFEFDTVIIENIDIYNPKIIRSSLGAIFSNLNIISTSNLEEILKDLKAQNFKLYYTLLDVNAKKLNEVSFDNEKIAVVVGNEANGIDKNLIKYASEKVYIPIAFESLNVASALAIILNKIRNK</sequence>
<reference evidence="6" key="1">
    <citation type="submission" date="2022-10" db="EMBL/GenBank/DDBJ databases">
        <authorList>
            <person name="Wei X."/>
        </authorList>
    </citation>
    <scope>NUCLEOTIDE SEQUENCE</scope>
    <source>
        <strain evidence="6">SD2</strain>
    </source>
</reference>
<dbReference type="InterPro" id="IPR029026">
    <property type="entry name" value="tRNA_m1G_MTases_N"/>
</dbReference>
<evidence type="ECO:0000313" key="7">
    <source>
        <dbReference type="Proteomes" id="UP001164481"/>
    </source>
</evidence>
<feature type="domain" description="tRNA/rRNA methyltransferase SpoU type" evidence="4">
    <location>
        <begin position="96"/>
        <end position="233"/>
    </location>
</feature>
<comment type="similarity">
    <text evidence="1">Belongs to the class IV-like SAM-binding methyltransferase superfamily. RNA methyltransferase TrmH family.</text>
</comment>
<dbReference type="PANTHER" id="PTHR43191">
    <property type="entry name" value="RRNA METHYLTRANSFERASE 3"/>
    <property type="match status" value="1"/>
</dbReference>
<evidence type="ECO:0000259" key="4">
    <source>
        <dbReference type="Pfam" id="PF00588"/>
    </source>
</evidence>
<dbReference type="PANTHER" id="PTHR43191:SF2">
    <property type="entry name" value="RRNA METHYLTRANSFERASE 3, MITOCHONDRIAL"/>
    <property type="match status" value="1"/>
</dbReference>
<gene>
    <name evidence="6" type="ORF">OIE46_03110</name>
</gene>
<dbReference type="SUPFAM" id="SSF55315">
    <property type="entry name" value="L30e-like"/>
    <property type="match status" value="1"/>
</dbReference>
<name>A0AAQ2TBC5_MYCSY</name>
<dbReference type="SUPFAM" id="SSF75217">
    <property type="entry name" value="alpha/beta knot"/>
    <property type="match status" value="1"/>
</dbReference>
<feature type="domain" description="MRM3-like substrate binding" evidence="5">
    <location>
        <begin position="8"/>
        <end position="82"/>
    </location>
</feature>
<dbReference type="Proteomes" id="UP001164481">
    <property type="component" value="Chromosome"/>
</dbReference>
<dbReference type="EMBL" id="CP107525">
    <property type="protein sequence ID" value="UZW64333.1"/>
    <property type="molecule type" value="Genomic_DNA"/>
</dbReference>
<dbReference type="Pfam" id="PF22435">
    <property type="entry name" value="MRM3-like_sub_bind"/>
    <property type="match status" value="1"/>
</dbReference>
<dbReference type="GO" id="GO:0032259">
    <property type="term" value="P:methylation"/>
    <property type="evidence" value="ECO:0007669"/>
    <property type="project" value="UniProtKB-KW"/>
</dbReference>
<dbReference type="InterPro" id="IPR053888">
    <property type="entry name" value="MRM3-like_sub_bind"/>
</dbReference>
<accession>A0AAQ2TBC5</accession>
<evidence type="ECO:0000313" key="6">
    <source>
        <dbReference type="EMBL" id="UZW64333.1"/>
    </source>
</evidence>